<sequence length="153" mass="17703">MDKKTHDELFRRPLSIGVLKWTKFSVKEPFSFYDDTIFEYAVSLRELLLFETIDRPQVFLGIHSPFIPMNPVTNGHALIGGYNYRFEVQLEKEEHLLPPPYQTSCKDNGPSEDAESFTNPNSFQLENLKLLLSMKGNRKRGVKCAYKTVSRNV</sequence>
<reference evidence="1 2" key="1">
    <citation type="journal article" date="2019" name="Sci. Rep.">
        <title>Orb-weaving spider Araneus ventricosus genome elucidates the spidroin gene catalogue.</title>
        <authorList>
            <person name="Kono N."/>
            <person name="Nakamura H."/>
            <person name="Ohtoshi R."/>
            <person name="Moran D.A.P."/>
            <person name="Shinohara A."/>
            <person name="Yoshida Y."/>
            <person name="Fujiwara M."/>
            <person name="Mori M."/>
            <person name="Tomita M."/>
            <person name="Arakawa K."/>
        </authorList>
    </citation>
    <scope>NUCLEOTIDE SEQUENCE [LARGE SCALE GENOMIC DNA]</scope>
</reference>
<organism evidence="1 2">
    <name type="scientific">Araneus ventricosus</name>
    <name type="common">Orbweaver spider</name>
    <name type="synonym">Epeira ventricosa</name>
    <dbReference type="NCBI Taxonomy" id="182803"/>
    <lineage>
        <taxon>Eukaryota</taxon>
        <taxon>Metazoa</taxon>
        <taxon>Ecdysozoa</taxon>
        <taxon>Arthropoda</taxon>
        <taxon>Chelicerata</taxon>
        <taxon>Arachnida</taxon>
        <taxon>Araneae</taxon>
        <taxon>Araneomorphae</taxon>
        <taxon>Entelegynae</taxon>
        <taxon>Araneoidea</taxon>
        <taxon>Araneidae</taxon>
        <taxon>Araneus</taxon>
    </lineage>
</organism>
<proteinExistence type="predicted"/>
<feature type="non-terminal residue" evidence="1">
    <location>
        <position position="153"/>
    </location>
</feature>
<protein>
    <submittedName>
        <fullName evidence="1">Uncharacterized protein</fullName>
    </submittedName>
</protein>
<name>A0A4Y2H8P1_ARAVE</name>
<dbReference type="OrthoDB" id="6455132at2759"/>
<dbReference type="Proteomes" id="UP000499080">
    <property type="component" value="Unassembled WGS sequence"/>
</dbReference>
<evidence type="ECO:0000313" key="2">
    <source>
        <dbReference type="Proteomes" id="UP000499080"/>
    </source>
</evidence>
<accession>A0A4Y2H8P1</accession>
<evidence type="ECO:0000313" key="1">
    <source>
        <dbReference type="EMBL" id="GBM61345.1"/>
    </source>
</evidence>
<dbReference type="AlphaFoldDB" id="A0A4Y2H8P1"/>
<dbReference type="EMBL" id="BGPR01001763">
    <property type="protein sequence ID" value="GBM61345.1"/>
    <property type="molecule type" value="Genomic_DNA"/>
</dbReference>
<comment type="caution">
    <text evidence="1">The sequence shown here is derived from an EMBL/GenBank/DDBJ whole genome shotgun (WGS) entry which is preliminary data.</text>
</comment>
<keyword evidence="2" id="KW-1185">Reference proteome</keyword>
<gene>
    <name evidence="1" type="ORF">AVEN_150491_1</name>
</gene>